<dbReference type="InterPro" id="IPR000600">
    <property type="entry name" value="ROK"/>
</dbReference>
<dbReference type="Proteomes" id="UP000218810">
    <property type="component" value="Unassembled WGS sequence"/>
</dbReference>
<evidence type="ECO:0000313" key="2">
    <source>
        <dbReference type="EMBL" id="PAY23338.1"/>
    </source>
</evidence>
<dbReference type="EMBL" id="NTGA01000015">
    <property type="protein sequence ID" value="PAY23338.1"/>
    <property type="molecule type" value="Genomic_DNA"/>
</dbReference>
<keyword evidence="3" id="KW-1185">Reference proteome</keyword>
<dbReference type="InterPro" id="IPR043129">
    <property type="entry name" value="ATPase_NBD"/>
</dbReference>
<dbReference type="SUPFAM" id="SSF53067">
    <property type="entry name" value="Actin-like ATPase domain"/>
    <property type="match status" value="1"/>
</dbReference>
<protein>
    <recommendedName>
        <fullName evidence="4">ROK family protein</fullName>
    </recommendedName>
</protein>
<dbReference type="OrthoDB" id="4772376at2"/>
<dbReference type="RefSeq" id="WP_095718057.1">
    <property type="nucleotide sequence ID" value="NZ_NTGA01000015.1"/>
</dbReference>
<evidence type="ECO:0008006" key="4">
    <source>
        <dbReference type="Google" id="ProtNLM"/>
    </source>
</evidence>
<proteinExistence type="inferred from homology"/>
<organism evidence="2 3">
    <name type="scientific">Dietzia natronolimnaea</name>
    <dbReference type="NCBI Taxonomy" id="161920"/>
    <lineage>
        <taxon>Bacteria</taxon>
        <taxon>Bacillati</taxon>
        <taxon>Actinomycetota</taxon>
        <taxon>Actinomycetes</taxon>
        <taxon>Mycobacteriales</taxon>
        <taxon>Dietziaceae</taxon>
        <taxon>Dietzia</taxon>
    </lineage>
</organism>
<comment type="caution">
    <text evidence="2">The sequence shown here is derived from an EMBL/GenBank/DDBJ whole genome shotgun (WGS) entry which is preliminary data.</text>
</comment>
<dbReference type="AlphaFoldDB" id="A0A2A2WQ76"/>
<sequence length="263" mass="26856">MRNGVVVDIGGSGTRIGAVVDGRVVGVHGAEVATAEDLAGVIRAVDPSPSGVGVSVSGHVDADRGVIEASRAAAWAEGPMRSQLVALLDTPVSVIGHGDAHALALTQLPGVEFGGIAISLGTTLSFGALNRHGALIHPCGHTGWDLGHWRLVVDGGTTEAWWGLGGHGLYDLEREHGDGAAEIYAHRVGSFVVDAVQLFRPRTVLLTGGIVVGLGEALHGPVAEQLHTLPHTIPAPRVVFSPSRDTALFGAAVAAGLAMPAVR</sequence>
<evidence type="ECO:0000313" key="3">
    <source>
        <dbReference type="Proteomes" id="UP000218810"/>
    </source>
</evidence>
<name>A0A2A2WQ76_9ACTN</name>
<gene>
    <name evidence="2" type="ORF">CEY15_08435</name>
</gene>
<evidence type="ECO:0000256" key="1">
    <source>
        <dbReference type="ARBA" id="ARBA00006479"/>
    </source>
</evidence>
<dbReference type="PANTHER" id="PTHR18964">
    <property type="entry name" value="ROK (REPRESSOR, ORF, KINASE) FAMILY"/>
    <property type="match status" value="1"/>
</dbReference>
<comment type="similarity">
    <text evidence="1">Belongs to the ROK (NagC/XylR) family.</text>
</comment>
<reference evidence="3" key="1">
    <citation type="submission" date="2017-09" db="EMBL/GenBank/DDBJ databases">
        <authorList>
            <person name="Zhang Y."/>
            <person name="Huang X."/>
            <person name="Liu J."/>
            <person name="Lu L."/>
            <person name="Peng K."/>
        </authorList>
    </citation>
    <scope>NUCLEOTIDE SEQUENCE [LARGE SCALE GENOMIC DNA]</scope>
    <source>
        <strain evidence="3">S-XJ-1</strain>
    </source>
</reference>
<dbReference type="Gene3D" id="3.30.420.40">
    <property type="match status" value="2"/>
</dbReference>
<accession>A0A2A2WQ76</accession>
<dbReference type="PANTHER" id="PTHR18964:SF149">
    <property type="entry name" value="BIFUNCTIONAL UDP-N-ACETYLGLUCOSAMINE 2-EPIMERASE_N-ACETYLMANNOSAMINE KINASE"/>
    <property type="match status" value="1"/>
</dbReference>